<name>A0A2A9MKZ7_BESBE</name>
<dbReference type="KEGG" id="bbes:BESB_009810"/>
<evidence type="ECO:0000313" key="2">
    <source>
        <dbReference type="Proteomes" id="UP000224006"/>
    </source>
</evidence>
<dbReference type="Proteomes" id="UP000224006">
    <property type="component" value="Chromosome I"/>
</dbReference>
<evidence type="ECO:0000313" key="1">
    <source>
        <dbReference type="EMBL" id="PFH38639.1"/>
    </source>
</evidence>
<dbReference type="RefSeq" id="XP_029222648.1">
    <property type="nucleotide sequence ID" value="XM_029359735.1"/>
</dbReference>
<keyword evidence="2" id="KW-1185">Reference proteome</keyword>
<comment type="caution">
    <text evidence="1">The sequence shown here is derived from an EMBL/GenBank/DDBJ whole genome shotgun (WGS) entry which is preliminary data.</text>
</comment>
<reference evidence="1 2" key="1">
    <citation type="submission" date="2017-09" db="EMBL/GenBank/DDBJ databases">
        <title>Genome sequencing of Besnoitia besnoiti strain Bb-Ger1.</title>
        <authorList>
            <person name="Schares G."/>
            <person name="Venepally P."/>
            <person name="Lorenzi H.A."/>
        </authorList>
    </citation>
    <scope>NUCLEOTIDE SEQUENCE [LARGE SCALE GENOMIC DNA]</scope>
    <source>
        <strain evidence="1 2">Bb-Ger1</strain>
    </source>
</reference>
<gene>
    <name evidence="1" type="ORF">BESB_009810</name>
</gene>
<sequence length="91" mass="10589">MRSIEYRTLATDCIFLQFPSSKLIPASKHNGGKVPAMNLFRQRTKEQEEIRHYCETHQLPQLLALLLNRLAQKKDPHPKLFSVGRCSSNRR</sequence>
<dbReference type="EMBL" id="NWUJ01000001">
    <property type="protein sequence ID" value="PFH38639.1"/>
    <property type="molecule type" value="Genomic_DNA"/>
</dbReference>
<dbReference type="AlphaFoldDB" id="A0A2A9MKZ7"/>
<protein>
    <submittedName>
        <fullName evidence="1">Uncharacterized protein</fullName>
    </submittedName>
</protein>
<dbReference type="VEuPathDB" id="ToxoDB:BESB_009810"/>
<dbReference type="GeneID" id="40306043"/>
<organism evidence="1 2">
    <name type="scientific">Besnoitia besnoiti</name>
    <name type="common">Apicomplexan protozoan</name>
    <dbReference type="NCBI Taxonomy" id="94643"/>
    <lineage>
        <taxon>Eukaryota</taxon>
        <taxon>Sar</taxon>
        <taxon>Alveolata</taxon>
        <taxon>Apicomplexa</taxon>
        <taxon>Conoidasida</taxon>
        <taxon>Coccidia</taxon>
        <taxon>Eucoccidiorida</taxon>
        <taxon>Eimeriorina</taxon>
        <taxon>Sarcocystidae</taxon>
        <taxon>Besnoitia</taxon>
    </lineage>
</organism>
<accession>A0A2A9MKZ7</accession>
<proteinExistence type="predicted"/>